<comment type="subcellular location">
    <subcellularLocation>
        <location evidence="1">Cell envelope</location>
    </subcellularLocation>
</comment>
<sequence>MTSADPRRGAALRRVPAALVLLIGAVVLLRPLFRVPEDPVVAATPARGAVLTAAPPAVELAFGSRPRRGDAHVTVTAAAGQRVDRGVTTVQGKGVRETLPPLGEGWYVVAYHVTLADGSEPSGAYAFAVGRPAGPPPRVDAGAAAPAAAEGHAGHAGPPDPLTLAVLAANAVVLVTLGTRLVWWRRRRRRS</sequence>
<evidence type="ECO:0000256" key="4">
    <source>
        <dbReference type="ARBA" id="ARBA00023008"/>
    </source>
</evidence>
<feature type="transmembrane region" description="Helical" evidence="6">
    <location>
        <begin position="12"/>
        <end position="33"/>
    </location>
</feature>
<feature type="compositionally biased region" description="Low complexity" evidence="5">
    <location>
        <begin position="139"/>
        <end position="156"/>
    </location>
</feature>
<dbReference type="Pfam" id="PF04234">
    <property type="entry name" value="CopC"/>
    <property type="match status" value="1"/>
</dbReference>
<evidence type="ECO:0000313" key="9">
    <source>
        <dbReference type="Proteomes" id="UP001550348"/>
    </source>
</evidence>
<feature type="transmembrane region" description="Helical" evidence="6">
    <location>
        <begin position="162"/>
        <end position="183"/>
    </location>
</feature>
<dbReference type="PANTHER" id="PTHR34820:SF4">
    <property type="entry name" value="INNER MEMBRANE PROTEIN YEBZ"/>
    <property type="match status" value="1"/>
</dbReference>
<dbReference type="SUPFAM" id="SSF81296">
    <property type="entry name" value="E set domains"/>
    <property type="match status" value="1"/>
</dbReference>
<keyword evidence="4" id="KW-0186">Copper</keyword>
<keyword evidence="6" id="KW-0812">Transmembrane</keyword>
<feature type="region of interest" description="Disordered" evidence="5">
    <location>
        <begin position="137"/>
        <end position="156"/>
    </location>
</feature>
<evidence type="ECO:0000256" key="3">
    <source>
        <dbReference type="ARBA" id="ARBA00022729"/>
    </source>
</evidence>
<keyword evidence="2" id="KW-0479">Metal-binding</keyword>
<keyword evidence="6" id="KW-1133">Transmembrane helix</keyword>
<accession>A0ABV2VMT4</accession>
<proteinExistence type="predicted"/>
<evidence type="ECO:0000256" key="2">
    <source>
        <dbReference type="ARBA" id="ARBA00022723"/>
    </source>
</evidence>
<evidence type="ECO:0000256" key="6">
    <source>
        <dbReference type="SAM" id="Phobius"/>
    </source>
</evidence>
<dbReference type="EMBL" id="JBEXRX010000060">
    <property type="protein sequence ID" value="MEU0154113.1"/>
    <property type="molecule type" value="Genomic_DNA"/>
</dbReference>
<evidence type="ECO:0000256" key="5">
    <source>
        <dbReference type="SAM" id="MobiDB-lite"/>
    </source>
</evidence>
<feature type="domain" description="CopC" evidence="7">
    <location>
        <begin position="40"/>
        <end position="129"/>
    </location>
</feature>
<evidence type="ECO:0000256" key="1">
    <source>
        <dbReference type="ARBA" id="ARBA00004196"/>
    </source>
</evidence>
<dbReference type="InterPro" id="IPR007348">
    <property type="entry name" value="CopC_dom"/>
</dbReference>
<keyword evidence="3" id="KW-0732">Signal</keyword>
<evidence type="ECO:0000259" key="7">
    <source>
        <dbReference type="Pfam" id="PF04234"/>
    </source>
</evidence>
<dbReference type="Proteomes" id="UP001550348">
    <property type="component" value="Unassembled WGS sequence"/>
</dbReference>
<keyword evidence="9" id="KW-1185">Reference proteome</keyword>
<name>A0ABV2VMT4_9ACTN</name>
<dbReference type="PANTHER" id="PTHR34820">
    <property type="entry name" value="INNER MEMBRANE PROTEIN YEBZ"/>
    <property type="match status" value="1"/>
</dbReference>
<dbReference type="RefSeq" id="WP_355665840.1">
    <property type="nucleotide sequence ID" value="NZ_JBEXRX010000060.1"/>
</dbReference>
<keyword evidence="6" id="KW-0472">Membrane</keyword>
<dbReference type="InterPro" id="IPR014755">
    <property type="entry name" value="Cu-Rt/internalin_Ig-like"/>
</dbReference>
<evidence type="ECO:0000313" key="8">
    <source>
        <dbReference type="EMBL" id="MEU0154113.1"/>
    </source>
</evidence>
<organism evidence="8 9">
    <name type="scientific">Micromonospora fulviviridis</name>
    <dbReference type="NCBI Taxonomy" id="47860"/>
    <lineage>
        <taxon>Bacteria</taxon>
        <taxon>Bacillati</taxon>
        <taxon>Actinomycetota</taxon>
        <taxon>Actinomycetes</taxon>
        <taxon>Micromonosporales</taxon>
        <taxon>Micromonosporaceae</taxon>
        <taxon>Micromonospora</taxon>
    </lineage>
</organism>
<reference evidence="8 9" key="1">
    <citation type="submission" date="2024-06" db="EMBL/GenBank/DDBJ databases">
        <title>The Natural Products Discovery Center: Release of the First 8490 Sequenced Strains for Exploring Actinobacteria Biosynthetic Diversity.</title>
        <authorList>
            <person name="Kalkreuter E."/>
            <person name="Kautsar S.A."/>
            <person name="Yang D."/>
            <person name="Bader C.D."/>
            <person name="Teijaro C.N."/>
            <person name="Fluegel L."/>
            <person name="Davis C.M."/>
            <person name="Simpson J.R."/>
            <person name="Lauterbach L."/>
            <person name="Steele A.D."/>
            <person name="Gui C."/>
            <person name="Meng S."/>
            <person name="Li G."/>
            <person name="Viehrig K."/>
            <person name="Ye F."/>
            <person name="Su P."/>
            <person name="Kiefer A.F."/>
            <person name="Nichols A."/>
            <person name="Cepeda A.J."/>
            <person name="Yan W."/>
            <person name="Fan B."/>
            <person name="Jiang Y."/>
            <person name="Adhikari A."/>
            <person name="Zheng C.-J."/>
            <person name="Schuster L."/>
            <person name="Cowan T.M."/>
            <person name="Smanski M.J."/>
            <person name="Chevrette M.G."/>
            <person name="De Carvalho L.P.S."/>
            <person name="Shen B."/>
        </authorList>
    </citation>
    <scope>NUCLEOTIDE SEQUENCE [LARGE SCALE GENOMIC DNA]</scope>
    <source>
        <strain evidence="8 9">NPDC006286</strain>
    </source>
</reference>
<gene>
    <name evidence="8" type="ORF">ABZ071_19690</name>
</gene>
<dbReference type="InterPro" id="IPR014756">
    <property type="entry name" value="Ig_E-set"/>
</dbReference>
<dbReference type="Gene3D" id="2.60.40.1220">
    <property type="match status" value="1"/>
</dbReference>
<protein>
    <submittedName>
        <fullName evidence="8">Copper resistance CopC family protein</fullName>
    </submittedName>
</protein>
<comment type="caution">
    <text evidence="8">The sequence shown here is derived from an EMBL/GenBank/DDBJ whole genome shotgun (WGS) entry which is preliminary data.</text>
</comment>
<dbReference type="InterPro" id="IPR032694">
    <property type="entry name" value="CopC/D"/>
</dbReference>